<organism evidence="1 2">
    <name type="scientific">Linderina macrospora</name>
    <dbReference type="NCBI Taxonomy" id="4868"/>
    <lineage>
        <taxon>Eukaryota</taxon>
        <taxon>Fungi</taxon>
        <taxon>Fungi incertae sedis</taxon>
        <taxon>Zoopagomycota</taxon>
        <taxon>Kickxellomycotina</taxon>
        <taxon>Kickxellomycetes</taxon>
        <taxon>Kickxellales</taxon>
        <taxon>Kickxellaceae</taxon>
        <taxon>Linderina</taxon>
    </lineage>
</organism>
<proteinExistence type="predicted"/>
<accession>A0ACC1IYQ7</accession>
<keyword evidence="2" id="KW-1185">Reference proteome</keyword>
<feature type="non-terminal residue" evidence="1">
    <location>
        <position position="255"/>
    </location>
</feature>
<evidence type="ECO:0000313" key="1">
    <source>
        <dbReference type="EMBL" id="KAJ1931112.1"/>
    </source>
</evidence>
<dbReference type="Proteomes" id="UP001150603">
    <property type="component" value="Unassembled WGS sequence"/>
</dbReference>
<evidence type="ECO:0000313" key="2">
    <source>
        <dbReference type="Proteomes" id="UP001150603"/>
    </source>
</evidence>
<protein>
    <submittedName>
        <fullName evidence="1">Uncharacterized protein</fullName>
    </submittedName>
</protein>
<comment type="caution">
    <text evidence="1">The sequence shown here is derived from an EMBL/GenBank/DDBJ whole genome shotgun (WGS) entry which is preliminary data.</text>
</comment>
<gene>
    <name evidence="1" type="ORF">FBU59_006825</name>
</gene>
<sequence length="255" mass="27432">MSATPAPVYNNASGFTNRSASTSLRISACENSLGLGNIHGISVAVDTPPLTAQCSDEEDEREGMARKLSSSTGVASSTFTFNMAMPQGPAQSQPGQFMQYMDTQASMENLFQHAAGTTLPQTFNHALANGSETFHYPVSSDAGMTEMAGESTTVQKKKAQAKTGGKRRGKRATDTTHDDSGVTTTDVAVGKKRRRNSATPCKSHAADGSKEPVCEDPITCPHPECSKKFTRRYNLKSHERTHTNERPFECDTCEA</sequence>
<dbReference type="EMBL" id="JANBPW010006165">
    <property type="protein sequence ID" value="KAJ1931112.1"/>
    <property type="molecule type" value="Genomic_DNA"/>
</dbReference>
<name>A0ACC1IYQ7_9FUNG</name>
<reference evidence="1" key="1">
    <citation type="submission" date="2022-07" db="EMBL/GenBank/DDBJ databases">
        <title>Phylogenomic reconstructions and comparative analyses of Kickxellomycotina fungi.</title>
        <authorList>
            <person name="Reynolds N.K."/>
            <person name="Stajich J.E."/>
            <person name="Barry K."/>
            <person name="Grigoriev I.V."/>
            <person name="Crous P."/>
            <person name="Smith M.E."/>
        </authorList>
    </citation>
    <scope>NUCLEOTIDE SEQUENCE</scope>
    <source>
        <strain evidence="1">NRRL 5244</strain>
    </source>
</reference>